<dbReference type="RefSeq" id="WP_305170950.1">
    <property type="nucleotide sequence ID" value="NZ_JAUUUU010000006.1"/>
</dbReference>
<evidence type="ECO:0000256" key="3">
    <source>
        <dbReference type="ARBA" id="ARBA00066372"/>
    </source>
</evidence>
<dbReference type="SUPFAM" id="SSF101386">
    <property type="entry name" value="all-alpha NTP pyrophosphatases"/>
    <property type="match status" value="2"/>
</dbReference>
<proteinExistence type="inferred from homology"/>
<dbReference type="PANTHER" id="PTHR30522:SF0">
    <property type="entry name" value="NUCLEOSIDE TRIPHOSPHATE PYROPHOSPHOHYDROLASE"/>
    <property type="match status" value="1"/>
</dbReference>
<dbReference type="PANTHER" id="PTHR30522">
    <property type="entry name" value="NUCLEOSIDE TRIPHOSPHATE PYROPHOSPHOHYDROLASE"/>
    <property type="match status" value="1"/>
</dbReference>
<feature type="domain" description="NTP pyrophosphohydrolase MazG-like" evidence="5">
    <location>
        <begin position="31"/>
        <end position="104"/>
    </location>
</feature>
<dbReference type="GO" id="GO:0046052">
    <property type="term" value="P:UTP catabolic process"/>
    <property type="evidence" value="ECO:0007669"/>
    <property type="project" value="TreeGrafter"/>
</dbReference>
<reference evidence="6" key="1">
    <citation type="journal article" date="2010" name="Int. J. Syst. Evol. Microbiol.">
        <title>Porticoccus litoralis gen. nov., sp. nov., a gammaproteobacterium isolated from the Yellow Sea.</title>
        <authorList>
            <person name="Oh H.M."/>
            <person name="Kim H."/>
            <person name="Kim K.M."/>
            <person name="Min G.S."/>
            <person name="Cho J.C."/>
        </authorList>
    </citation>
    <scope>NUCLEOTIDE SEQUENCE</scope>
    <source>
        <strain evidence="6">DSM 25064</strain>
    </source>
</reference>
<dbReference type="InterPro" id="IPR004518">
    <property type="entry name" value="MazG-like_dom"/>
</dbReference>
<dbReference type="GO" id="GO:0047693">
    <property type="term" value="F:ATP diphosphatase activity"/>
    <property type="evidence" value="ECO:0007669"/>
    <property type="project" value="UniProtKB-EC"/>
</dbReference>
<organism evidence="6 7">
    <name type="scientific">Porticoccus litoralis</name>
    <dbReference type="NCBI Taxonomy" id="434086"/>
    <lineage>
        <taxon>Bacteria</taxon>
        <taxon>Pseudomonadati</taxon>
        <taxon>Pseudomonadota</taxon>
        <taxon>Gammaproteobacteria</taxon>
        <taxon>Cellvibrionales</taxon>
        <taxon>Porticoccaceae</taxon>
        <taxon>Porticoccus</taxon>
    </lineage>
</organism>
<evidence type="ECO:0000313" key="7">
    <source>
        <dbReference type="Proteomes" id="UP001178354"/>
    </source>
</evidence>
<dbReference type="FunFam" id="1.10.287.1080:FF:000001">
    <property type="entry name" value="Nucleoside triphosphate pyrophosphohydrolase"/>
    <property type="match status" value="1"/>
</dbReference>
<dbReference type="GO" id="GO:0006950">
    <property type="term" value="P:response to stress"/>
    <property type="evidence" value="ECO:0007669"/>
    <property type="project" value="UniProtKB-ARBA"/>
</dbReference>
<keyword evidence="7" id="KW-1185">Reference proteome</keyword>
<accession>A0AAW8B3Y3</accession>
<dbReference type="EC" id="3.6.1.8" evidence="3"/>
<evidence type="ECO:0000313" key="6">
    <source>
        <dbReference type="EMBL" id="MDP1521286.1"/>
    </source>
</evidence>
<evidence type="ECO:0000256" key="2">
    <source>
        <dbReference type="ARBA" id="ARBA00061115"/>
    </source>
</evidence>
<name>A0AAW8B3Y3_9GAMM</name>
<dbReference type="Pfam" id="PF03819">
    <property type="entry name" value="MazG"/>
    <property type="match status" value="2"/>
</dbReference>
<comment type="caution">
    <text evidence="6">The sequence shown here is derived from an EMBL/GenBank/DDBJ whole genome shotgun (WGS) entry which is preliminary data.</text>
</comment>
<dbReference type="NCBIfam" id="NF007113">
    <property type="entry name" value="PRK09562.1"/>
    <property type="match status" value="1"/>
</dbReference>
<dbReference type="Proteomes" id="UP001178354">
    <property type="component" value="Unassembled WGS sequence"/>
</dbReference>
<dbReference type="EMBL" id="JAUUUU010000006">
    <property type="protein sequence ID" value="MDP1521286.1"/>
    <property type="molecule type" value="Genomic_DNA"/>
</dbReference>
<sequence length="272" mass="31636">MFDNKSSLQDLLYLMRRLRDPETGCPWDLKQTFATIVPFTLEEVYEVVDTIEREDYSHLKEELGDLLFQVVFYSQLGEEQGLFNFEQVVSALTDKLVSRHPHVFPEGTLHSQRDARENPNEQDIKQNWERLKQGERQDKGRSSILDDIPRALPALSRAQKLQKRAANHGFDWPDSGGVWNKLNEEIDELKAALREQNQALIEDELGDVLFTTVNLGRHLGVDTELALRNASRKFEKRFQYLEEKLAESGEEVVKTSPQRLDQLWREAKLETR</sequence>
<dbReference type="GO" id="GO:0046076">
    <property type="term" value="P:dTTP catabolic process"/>
    <property type="evidence" value="ECO:0007669"/>
    <property type="project" value="TreeGrafter"/>
</dbReference>
<protein>
    <recommendedName>
        <fullName evidence="4">Nucleoside triphosphate pyrophosphohydrolase</fullName>
        <ecNumber evidence="3">3.6.1.8</ecNumber>
    </recommendedName>
</protein>
<feature type="domain" description="NTP pyrophosphohydrolase MazG-like" evidence="5">
    <location>
        <begin position="181"/>
        <end position="237"/>
    </location>
</feature>
<dbReference type="FunFam" id="1.10.287.1080:FF:000003">
    <property type="entry name" value="Nucleoside triphosphate pyrophosphohydrolase"/>
    <property type="match status" value="1"/>
</dbReference>
<dbReference type="AlphaFoldDB" id="A0AAW8B3Y3"/>
<evidence type="ECO:0000259" key="5">
    <source>
        <dbReference type="Pfam" id="PF03819"/>
    </source>
</evidence>
<comment type="catalytic activity">
    <reaction evidence="1">
        <text>ATP + H2O = AMP + diphosphate + H(+)</text>
        <dbReference type="Rhea" id="RHEA:14245"/>
        <dbReference type="ChEBI" id="CHEBI:15377"/>
        <dbReference type="ChEBI" id="CHEBI:15378"/>
        <dbReference type="ChEBI" id="CHEBI:30616"/>
        <dbReference type="ChEBI" id="CHEBI:33019"/>
        <dbReference type="ChEBI" id="CHEBI:456215"/>
        <dbReference type="EC" id="3.6.1.8"/>
    </reaction>
</comment>
<dbReference type="GO" id="GO:0006203">
    <property type="term" value="P:dGTP catabolic process"/>
    <property type="evidence" value="ECO:0007669"/>
    <property type="project" value="TreeGrafter"/>
</dbReference>
<dbReference type="GO" id="GO:0046061">
    <property type="term" value="P:dATP catabolic process"/>
    <property type="evidence" value="ECO:0007669"/>
    <property type="project" value="TreeGrafter"/>
</dbReference>
<dbReference type="Gene3D" id="1.10.287.1080">
    <property type="entry name" value="MazG-like"/>
    <property type="match status" value="2"/>
</dbReference>
<dbReference type="InterPro" id="IPR048015">
    <property type="entry name" value="NTP-PPase_MazG-like_N"/>
</dbReference>
<dbReference type="InterPro" id="IPR048011">
    <property type="entry name" value="NTP-PPase_MazG-like_C"/>
</dbReference>
<dbReference type="NCBIfam" id="TIGR00444">
    <property type="entry name" value="mazG"/>
    <property type="match status" value="1"/>
</dbReference>
<dbReference type="CDD" id="cd11528">
    <property type="entry name" value="NTP-PPase_MazG_Nterm"/>
    <property type="match status" value="1"/>
</dbReference>
<gene>
    <name evidence="6" type="primary">mazG</name>
    <name evidence="6" type="ORF">Q8A57_09920</name>
</gene>
<dbReference type="CDD" id="cd11529">
    <property type="entry name" value="NTP-PPase_MazG_Cterm"/>
    <property type="match status" value="1"/>
</dbReference>
<keyword evidence="6" id="KW-0378">Hydrolase</keyword>
<comment type="similarity">
    <text evidence="2">Belongs to the nucleoside triphosphate pyrophosphohydrolase family.</text>
</comment>
<dbReference type="GO" id="GO:0046081">
    <property type="term" value="P:dUTP catabolic process"/>
    <property type="evidence" value="ECO:0007669"/>
    <property type="project" value="TreeGrafter"/>
</dbReference>
<reference evidence="6" key="2">
    <citation type="submission" date="2023-08" db="EMBL/GenBank/DDBJ databases">
        <authorList>
            <person name="Luo J."/>
        </authorList>
    </citation>
    <scope>NUCLEOTIDE SEQUENCE</scope>
    <source>
        <strain evidence="6">DSM 25064</strain>
    </source>
</reference>
<dbReference type="InterPro" id="IPR011551">
    <property type="entry name" value="NTP_PyrPHydrolase_MazG"/>
</dbReference>
<evidence type="ECO:0000256" key="4">
    <source>
        <dbReference type="ARBA" id="ARBA00074799"/>
    </source>
</evidence>
<dbReference type="GO" id="GO:0046047">
    <property type="term" value="P:TTP catabolic process"/>
    <property type="evidence" value="ECO:0007669"/>
    <property type="project" value="TreeGrafter"/>
</dbReference>
<evidence type="ECO:0000256" key="1">
    <source>
        <dbReference type="ARBA" id="ARBA00052141"/>
    </source>
</evidence>